<proteinExistence type="predicted"/>
<protein>
    <recommendedName>
        <fullName evidence="3">Addiction module antitoxin RelB</fullName>
    </recommendedName>
</protein>
<evidence type="ECO:0000313" key="2">
    <source>
        <dbReference type="Proteomes" id="UP000195442"/>
    </source>
</evidence>
<gene>
    <name evidence="1" type="ORF">CRENPOLYSF2_3590005</name>
</gene>
<dbReference type="RefSeq" id="WP_087147501.1">
    <property type="nucleotide sequence ID" value="NZ_FUKJ01000289.1"/>
</dbReference>
<accession>A0A1R4HD01</accession>
<dbReference type="Pfam" id="PF09720">
    <property type="entry name" value="Unstab_antitox"/>
    <property type="match status" value="1"/>
</dbReference>
<dbReference type="OrthoDB" id="5570388at2"/>
<name>A0A1R4HD01_9GAMM</name>
<dbReference type="Proteomes" id="UP000195442">
    <property type="component" value="Unassembled WGS sequence"/>
</dbReference>
<evidence type="ECO:0000313" key="1">
    <source>
        <dbReference type="EMBL" id="SJM93750.1"/>
    </source>
</evidence>
<evidence type="ECO:0008006" key="3">
    <source>
        <dbReference type="Google" id="ProtNLM"/>
    </source>
</evidence>
<dbReference type="AlphaFoldDB" id="A0A1R4HD01"/>
<organism evidence="1 2">
    <name type="scientific">Crenothrix polyspora</name>
    <dbReference type="NCBI Taxonomy" id="360316"/>
    <lineage>
        <taxon>Bacteria</taxon>
        <taxon>Pseudomonadati</taxon>
        <taxon>Pseudomonadota</taxon>
        <taxon>Gammaproteobacteria</taxon>
        <taxon>Methylococcales</taxon>
        <taxon>Crenotrichaceae</taxon>
        <taxon>Crenothrix</taxon>
    </lineage>
</organism>
<dbReference type="InterPro" id="IPR013406">
    <property type="entry name" value="CHP02574_addiction_mod"/>
</dbReference>
<keyword evidence="2" id="KW-1185">Reference proteome</keyword>
<dbReference type="EMBL" id="FUKJ01000289">
    <property type="protein sequence ID" value="SJM93750.1"/>
    <property type="molecule type" value="Genomic_DNA"/>
</dbReference>
<reference evidence="2" key="1">
    <citation type="submission" date="2017-02" db="EMBL/GenBank/DDBJ databases">
        <authorList>
            <person name="Daims H."/>
        </authorList>
    </citation>
    <scope>NUCLEOTIDE SEQUENCE [LARGE SCALE GENOMIC DNA]</scope>
</reference>
<sequence>MNIETLRYEAMLLPPQERAQLAEQLLSSLDMLSEPEIEQLWLQEAARRAEEMDKGLVQRISADVVYQEALALLK</sequence>